<evidence type="ECO:0000259" key="2">
    <source>
        <dbReference type="Pfam" id="PF12706"/>
    </source>
</evidence>
<dbReference type="EMBL" id="RDBF01000006">
    <property type="protein sequence ID" value="RLV55827.1"/>
    <property type="molecule type" value="Genomic_DNA"/>
</dbReference>
<dbReference type="Gene3D" id="3.60.15.10">
    <property type="entry name" value="Ribonuclease Z/Hydroxyacylglutathione hydrolase-like"/>
    <property type="match status" value="1"/>
</dbReference>
<comment type="caution">
    <text evidence="3">The sequence shown here is derived from an EMBL/GenBank/DDBJ whole genome shotgun (WGS) entry which is preliminary data.</text>
</comment>
<feature type="domain" description="Metallo-beta-lactamase" evidence="2">
    <location>
        <begin position="106"/>
        <end position="287"/>
    </location>
</feature>
<protein>
    <submittedName>
        <fullName evidence="3">MBL fold metallo-hydrolase</fullName>
    </submittedName>
</protein>
<accession>A0A3L8PKD2</accession>
<sequence length="339" mass="37045">MCWTRPDVLTPVTSSSWGGTTRASTRSSRSRNSSGHTEGWAVARRRRCWCIPPTGTSPRPHSTAGRSTRCSSGGCTNSGSERRIAVSDVAAVWWGHATSTVELDGRRVLTDPVFADRLMHLRRRTPTPAPEALEADLVVVSHLHPDHFHVPSLRRLRRGTTVLVPRNGGRLLRGAGLDVDEVTSGTVATSTGLRIEVTPAAHSDQRHHGSRLRGEPLGFVVRGRRSSVWYPGDTALADHIDDVRDIDLALVPVGGWGPTLGKGHMDPAAAAEAVRRVGARWAVPVHWGTFWPIGMRRWASTYHRLFRMPGRRFVEAVDAGADVSLAPHGARLRWEELGG</sequence>
<reference evidence="3 4" key="1">
    <citation type="submission" date="2018-10" db="EMBL/GenBank/DDBJ databases">
        <title>Aeromicrobium sp. 9W16Y-2 whole genome shotgun sequence.</title>
        <authorList>
            <person name="Li F."/>
        </authorList>
    </citation>
    <scope>NUCLEOTIDE SEQUENCE [LARGE SCALE GENOMIC DNA]</scope>
    <source>
        <strain evidence="3 4">9W16Y-2</strain>
    </source>
</reference>
<dbReference type="AlphaFoldDB" id="A0A3L8PKD2"/>
<keyword evidence="4" id="KW-1185">Reference proteome</keyword>
<evidence type="ECO:0000313" key="3">
    <source>
        <dbReference type="EMBL" id="RLV55827.1"/>
    </source>
</evidence>
<evidence type="ECO:0000256" key="1">
    <source>
        <dbReference type="SAM" id="MobiDB-lite"/>
    </source>
</evidence>
<feature type="compositionally biased region" description="Low complexity" evidence="1">
    <location>
        <begin position="13"/>
        <end position="35"/>
    </location>
</feature>
<dbReference type="OrthoDB" id="3204284at2"/>
<feature type="region of interest" description="Disordered" evidence="1">
    <location>
        <begin position="55"/>
        <end position="78"/>
    </location>
</feature>
<name>A0A3L8PKD2_9ACTN</name>
<feature type="region of interest" description="Disordered" evidence="1">
    <location>
        <begin position="1"/>
        <end position="39"/>
    </location>
</feature>
<proteinExistence type="predicted"/>
<dbReference type="PANTHER" id="PTHR43546">
    <property type="entry name" value="UPF0173 METAL-DEPENDENT HYDROLASE MJ1163-RELATED"/>
    <property type="match status" value="1"/>
</dbReference>
<dbReference type="Pfam" id="PF12706">
    <property type="entry name" value="Lactamase_B_2"/>
    <property type="match status" value="1"/>
</dbReference>
<dbReference type="GO" id="GO:0016787">
    <property type="term" value="F:hydrolase activity"/>
    <property type="evidence" value="ECO:0007669"/>
    <property type="project" value="UniProtKB-KW"/>
</dbReference>
<dbReference type="InterPro" id="IPR001279">
    <property type="entry name" value="Metallo-B-lactamas"/>
</dbReference>
<dbReference type="SUPFAM" id="SSF56281">
    <property type="entry name" value="Metallo-hydrolase/oxidoreductase"/>
    <property type="match status" value="1"/>
</dbReference>
<keyword evidence="3" id="KW-0378">Hydrolase</keyword>
<dbReference type="PANTHER" id="PTHR43546:SF3">
    <property type="entry name" value="UPF0173 METAL-DEPENDENT HYDROLASE MJ1163"/>
    <property type="match status" value="1"/>
</dbReference>
<dbReference type="InterPro" id="IPR036866">
    <property type="entry name" value="RibonucZ/Hydroxyglut_hydro"/>
</dbReference>
<organism evidence="3 4">
    <name type="scientific">Aeromicrobium phragmitis</name>
    <dbReference type="NCBI Taxonomy" id="2478914"/>
    <lineage>
        <taxon>Bacteria</taxon>
        <taxon>Bacillati</taxon>
        <taxon>Actinomycetota</taxon>
        <taxon>Actinomycetes</taxon>
        <taxon>Propionibacteriales</taxon>
        <taxon>Nocardioidaceae</taxon>
        <taxon>Aeromicrobium</taxon>
    </lineage>
</organism>
<gene>
    <name evidence="3" type="ORF">D9V41_09525</name>
</gene>
<dbReference type="Proteomes" id="UP000282515">
    <property type="component" value="Unassembled WGS sequence"/>
</dbReference>
<evidence type="ECO:0000313" key="4">
    <source>
        <dbReference type="Proteomes" id="UP000282515"/>
    </source>
</evidence>
<dbReference type="InterPro" id="IPR050114">
    <property type="entry name" value="UPF0173_UPF0282_UlaG_hydrolase"/>
</dbReference>